<keyword evidence="1 6" id="KW-0479">Metal-binding</keyword>
<dbReference type="Proteomes" id="UP000247781">
    <property type="component" value="Unassembled WGS sequence"/>
</dbReference>
<comment type="function">
    <text evidence="6">ATP-dependent specificity component of the Clp protease. It directs the protease to specific substrates. Can perform chaperone functions in the absence of ClpP.</text>
</comment>
<evidence type="ECO:0000256" key="1">
    <source>
        <dbReference type="ARBA" id="ARBA00022723"/>
    </source>
</evidence>
<proteinExistence type="inferred from homology"/>
<comment type="subunit">
    <text evidence="6">Component of the ClpX-ClpP complex. Forms a hexameric ring that, in the presence of ATP, binds to fourteen ClpP subunits assembled into a disk-like structure with a central cavity, resembling the structure of eukaryotic proteasomes.</text>
</comment>
<dbReference type="FunFam" id="3.40.50.300:FF:000005">
    <property type="entry name" value="ATP-dependent Clp protease ATP-binding subunit ClpX"/>
    <property type="match status" value="1"/>
</dbReference>
<keyword evidence="4 6" id="KW-0067">ATP-binding</keyword>
<dbReference type="NCBIfam" id="NF003745">
    <property type="entry name" value="PRK05342.1"/>
    <property type="match status" value="1"/>
</dbReference>
<dbReference type="SUPFAM" id="SSF57716">
    <property type="entry name" value="Glucocorticoid receptor-like (DNA-binding domain)"/>
    <property type="match status" value="1"/>
</dbReference>
<evidence type="ECO:0000313" key="9">
    <source>
        <dbReference type="EMBL" id="PXW98240.1"/>
    </source>
</evidence>
<dbReference type="InterPro" id="IPR059188">
    <property type="entry name" value="Znf_CLPX-like"/>
</dbReference>
<reference evidence="10" key="1">
    <citation type="submission" date="2018-05" db="EMBL/GenBank/DDBJ databases">
        <authorList>
            <person name="Deangelis K."/>
            <person name="Huntemann M."/>
            <person name="Clum A."/>
            <person name="Pillay M."/>
            <person name="Palaniappan K."/>
            <person name="Varghese N."/>
            <person name="Mikhailova N."/>
            <person name="Stamatis D."/>
            <person name="Reddy T."/>
            <person name="Daum C."/>
            <person name="Shapiro N."/>
            <person name="Ivanova N."/>
            <person name="Kyrpides N."/>
            <person name="Woyke T."/>
        </authorList>
    </citation>
    <scope>NUCLEOTIDE SEQUENCE [LARGE SCALE GENOMIC DNA]</scope>
    <source>
        <strain evidence="10">GAS496</strain>
    </source>
</reference>
<protein>
    <recommendedName>
        <fullName evidence="6">ATP-dependent Clp protease ATP-binding subunit ClpX</fullName>
    </recommendedName>
</protein>
<feature type="binding site" evidence="6 7">
    <location>
        <position position="35"/>
    </location>
    <ligand>
        <name>Zn(2+)</name>
        <dbReference type="ChEBI" id="CHEBI:29105"/>
    </ligand>
</feature>
<keyword evidence="5 6" id="KW-0143">Chaperone</keyword>
<evidence type="ECO:0000256" key="4">
    <source>
        <dbReference type="ARBA" id="ARBA00022840"/>
    </source>
</evidence>
<evidence type="ECO:0000256" key="2">
    <source>
        <dbReference type="ARBA" id="ARBA00022741"/>
    </source>
</evidence>
<comment type="caution">
    <text evidence="9">The sequence shown here is derived from an EMBL/GenBank/DDBJ whole genome shotgun (WGS) entry which is preliminary data.</text>
</comment>
<evidence type="ECO:0000256" key="3">
    <source>
        <dbReference type="ARBA" id="ARBA00022833"/>
    </source>
</evidence>
<dbReference type="NCBIfam" id="TIGR00382">
    <property type="entry name" value="clpX"/>
    <property type="match status" value="1"/>
</dbReference>
<dbReference type="InterPro" id="IPR019489">
    <property type="entry name" value="Clp_ATPase_C"/>
</dbReference>
<dbReference type="Pfam" id="PF06689">
    <property type="entry name" value="zf-C4_ClpX"/>
    <property type="match status" value="1"/>
</dbReference>
<keyword evidence="9" id="KW-0378">Hydrolase</keyword>
<dbReference type="InterPro" id="IPR010603">
    <property type="entry name" value="Znf_CppX_C4"/>
</dbReference>
<dbReference type="Pfam" id="PF07724">
    <property type="entry name" value="AAA_2"/>
    <property type="match status" value="1"/>
</dbReference>
<dbReference type="PANTHER" id="PTHR48102:SF7">
    <property type="entry name" value="ATP-DEPENDENT CLP PROTEASE ATP-BINDING SUBUNIT CLPX-LIKE, MITOCHONDRIAL"/>
    <property type="match status" value="1"/>
</dbReference>
<feature type="binding site" evidence="6 7">
    <location>
        <position position="38"/>
    </location>
    <ligand>
        <name>Zn(2+)</name>
        <dbReference type="ChEBI" id="CHEBI:29105"/>
    </ligand>
</feature>
<reference evidence="9 10" key="2">
    <citation type="submission" date="2018-06" db="EMBL/GenBank/DDBJ databases">
        <title>Sequencing of bacterial isolates from soil warming experiment in Harvard Forest, Massachusetts, USA.</title>
        <authorList>
            <person name="Deangelis K.PhD."/>
        </authorList>
    </citation>
    <scope>NUCLEOTIDE SEQUENCE [LARGE SCALE GENOMIC DNA]</scope>
    <source>
        <strain evidence="9 10">GAS496</strain>
    </source>
</reference>
<dbReference type="SMART" id="SM00994">
    <property type="entry name" value="zf-C4_ClpX"/>
    <property type="match status" value="1"/>
</dbReference>
<evidence type="ECO:0000256" key="5">
    <source>
        <dbReference type="ARBA" id="ARBA00023186"/>
    </source>
</evidence>
<dbReference type="GO" id="GO:0051301">
    <property type="term" value="P:cell division"/>
    <property type="evidence" value="ECO:0007669"/>
    <property type="project" value="TreeGrafter"/>
</dbReference>
<dbReference type="InterPro" id="IPR027417">
    <property type="entry name" value="P-loop_NTPase"/>
</dbReference>
<dbReference type="Gene3D" id="6.20.220.10">
    <property type="entry name" value="ClpX chaperone, C4-type zinc finger domain"/>
    <property type="match status" value="1"/>
</dbReference>
<dbReference type="Pfam" id="PF10431">
    <property type="entry name" value="ClpB_D2-small"/>
    <property type="match status" value="1"/>
</dbReference>
<dbReference type="InterPro" id="IPR038366">
    <property type="entry name" value="Znf_CppX_C4_sf"/>
</dbReference>
<dbReference type="InterPro" id="IPR004487">
    <property type="entry name" value="Clp_protease_ATP-bd_su_ClpX"/>
</dbReference>
<evidence type="ECO:0000259" key="8">
    <source>
        <dbReference type="PROSITE" id="PS51902"/>
    </source>
</evidence>
<dbReference type="GO" id="GO:0140662">
    <property type="term" value="F:ATP-dependent protein folding chaperone"/>
    <property type="evidence" value="ECO:0007669"/>
    <property type="project" value="InterPro"/>
</dbReference>
<feature type="domain" description="ClpX-type ZB" evidence="8">
    <location>
        <begin position="1"/>
        <end position="54"/>
    </location>
</feature>
<gene>
    <name evidence="6" type="primary">clpX</name>
    <name evidence="9" type="ORF">C8E89_14511</name>
</gene>
<dbReference type="RefSeq" id="WP_110320147.1">
    <property type="nucleotide sequence ID" value="NZ_QJJU01000045.1"/>
</dbReference>
<dbReference type="PROSITE" id="PS51902">
    <property type="entry name" value="CLPX_ZB"/>
    <property type="match status" value="1"/>
</dbReference>
<dbReference type="OrthoDB" id="9804062at2"/>
<comment type="similarity">
    <text evidence="6 7">Belongs to the ClpX chaperone family.</text>
</comment>
<dbReference type="GO" id="GO:0008270">
    <property type="term" value="F:zinc ion binding"/>
    <property type="evidence" value="ECO:0007669"/>
    <property type="project" value="UniProtKB-UniRule"/>
</dbReference>
<dbReference type="AlphaFoldDB" id="A0A318H440"/>
<dbReference type="GO" id="GO:0009376">
    <property type="term" value="C:HslUV protease complex"/>
    <property type="evidence" value="ECO:0007669"/>
    <property type="project" value="TreeGrafter"/>
</dbReference>
<dbReference type="InterPro" id="IPR003959">
    <property type="entry name" value="ATPase_AAA_core"/>
</dbReference>
<keyword evidence="9" id="KW-0645">Protease</keyword>
<sequence>MARIGDGGDLLKCSFCGKSQKQVKKLIAGPGVYICDECIDLCNEIIEEELADADDVKLDELPKPVEIRDFLEGYVIGQDTAKRTLAVAVYNHYKRIQAQEKTRDSRAEPVELAKSNILMLGPTGCGKTYLAQTLAKMLNVPFAIADATALTEAGYVGEDVENILLKLIQAADYDVKRAETGIIYIDEVDKIARKSENPSITRDVSGEGVQQALLKILEGTQASVPPQGGRKHPHQEFIQIDTTNVLFIVAGAFAGLEKIVSDRIGKRGLGFGAEVHSKAEIDTQDHFSEVMPEDLIKFGLIPEFIGRLPVVASVTNLDKESLVKILSEPKNALVKQYTRLFEMDGVELEFTEEALDAIADQAIHRGTGARGLRAIMEEVLLPVMYDIPSRDDVAKVVVTKETVQDNVLPTIVPRKPSRTERRDKSA</sequence>
<organism evidence="9 10">
    <name type="scientific">Mycolicibacterium moriokaense</name>
    <dbReference type="NCBI Taxonomy" id="39691"/>
    <lineage>
        <taxon>Bacteria</taxon>
        <taxon>Bacillati</taxon>
        <taxon>Actinomycetota</taxon>
        <taxon>Actinomycetes</taxon>
        <taxon>Mycobacteriales</taxon>
        <taxon>Mycobacteriaceae</taxon>
        <taxon>Mycolicibacterium</taxon>
    </lineage>
</organism>
<dbReference type="Gene3D" id="1.10.8.60">
    <property type="match status" value="1"/>
</dbReference>
<dbReference type="GO" id="GO:0051603">
    <property type="term" value="P:proteolysis involved in protein catabolic process"/>
    <property type="evidence" value="ECO:0007669"/>
    <property type="project" value="TreeGrafter"/>
</dbReference>
<dbReference type="SMART" id="SM01086">
    <property type="entry name" value="ClpB_D2-small"/>
    <property type="match status" value="1"/>
</dbReference>
<dbReference type="InterPro" id="IPR046425">
    <property type="entry name" value="ClpX_bact"/>
</dbReference>
<dbReference type="EMBL" id="QJJU01000045">
    <property type="protein sequence ID" value="PXW98240.1"/>
    <property type="molecule type" value="Genomic_DNA"/>
</dbReference>
<dbReference type="GO" id="GO:0008233">
    <property type="term" value="F:peptidase activity"/>
    <property type="evidence" value="ECO:0007669"/>
    <property type="project" value="UniProtKB-KW"/>
</dbReference>
<dbReference type="GO" id="GO:0046983">
    <property type="term" value="F:protein dimerization activity"/>
    <property type="evidence" value="ECO:0007669"/>
    <property type="project" value="UniProtKB-UniRule"/>
</dbReference>
<evidence type="ECO:0000256" key="7">
    <source>
        <dbReference type="PROSITE-ProRule" id="PRU01250"/>
    </source>
</evidence>
<dbReference type="CDD" id="cd19497">
    <property type="entry name" value="RecA-like_ClpX"/>
    <property type="match status" value="1"/>
</dbReference>
<keyword evidence="3 6" id="KW-0862">Zinc</keyword>
<dbReference type="GO" id="GO:0016887">
    <property type="term" value="F:ATP hydrolysis activity"/>
    <property type="evidence" value="ECO:0007669"/>
    <property type="project" value="InterPro"/>
</dbReference>
<dbReference type="PANTHER" id="PTHR48102">
    <property type="entry name" value="ATP-DEPENDENT CLP PROTEASE ATP-BINDING SUBUNIT CLPX-LIKE, MITOCHONDRIAL-RELATED"/>
    <property type="match status" value="1"/>
</dbReference>
<feature type="binding site" evidence="6 7">
    <location>
        <position position="16"/>
    </location>
    <ligand>
        <name>Zn(2+)</name>
        <dbReference type="ChEBI" id="CHEBI:29105"/>
    </ligand>
</feature>
<dbReference type="SMART" id="SM00382">
    <property type="entry name" value="AAA"/>
    <property type="match status" value="1"/>
</dbReference>
<dbReference type="GO" id="GO:0005524">
    <property type="term" value="F:ATP binding"/>
    <property type="evidence" value="ECO:0007669"/>
    <property type="project" value="UniProtKB-UniRule"/>
</dbReference>
<feature type="binding site" evidence="6">
    <location>
        <begin position="122"/>
        <end position="129"/>
    </location>
    <ligand>
        <name>ATP</name>
        <dbReference type="ChEBI" id="CHEBI:30616"/>
    </ligand>
</feature>
<accession>A0A318H440</accession>
<dbReference type="SUPFAM" id="SSF52540">
    <property type="entry name" value="P-loop containing nucleoside triphosphate hydrolases"/>
    <property type="match status" value="1"/>
</dbReference>
<keyword evidence="10" id="KW-1185">Reference proteome</keyword>
<dbReference type="GO" id="GO:0051082">
    <property type="term" value="F:unfolded protein binding"/>
    <property type="evidence" value="ECO:0007669"/>
    <property type="project" value="UniProtKB-UniRule"/>
</dbReference>
<name>A0A318H440_9MYCO</name>
<dbReference type="HAMAP" id="MF_00175">
    <property type="entry name" value="ClpX"/>
    <property type="match status" value="1"/>
</dbReference>
<dbReference type="InterPro" id="IPR003593">
    <property type="entry name" value="AAA+_ATPase"/>
</dbReference>
<feature type="binding site" evidence="6 7">
    <location>
        <position position="13"/>
    </location>
    <ligand>
        <name>Zn(2+)</name>
        <dbReference type="ChEBI" id="CHEBI:29105"/>
    </ligand>
</feature>
<keyword evidence="2 6" id="KW-0547">Nucleotide-binding</keyword>
<evidence type="ECO:0000313" key="10">
    <source>
        <dbReference type="Proteomes" id="UP000247781"/>
    </source>
</evidence>
<evidence type="ECO:0000256" key="6">
    <source>
        <dbReference type="HAMAP-Rule" id="MF_00175"/>
    </source>
</evidence>
<dbReference type="Gene3D" id="3.40.50.300">
    <property type="entry name" value="P-loop containing nucleotide triphosphate hydrolases"/>
    <property type="match status" value="1"/>
</dbReference>
<dbReference type="InterPro" id="IPR050052">
    <property type="entry name" value="ATP-dep_Clp_protease_ClpX"/>
</dbReference>
<dbReference type="FunFam" id="1.10.8.60:FF:000002">
    <property type="entry name" value="ATP-dependent Clp protease ATP-binding subunit ClpX"/>
    <property type="match status" value="1"/>
</dbReference>